<name>B0X2W6_CULQU</name>
<dbReference type="OrthoDB" id="10260596at2759"/>
<dbReference type="InParanoid" id="B0X2W6"/>
<evidence type="ECO:0000256" key="2">
    <source>
        <dbReference type="ARBA" id="ARBA00022980"/>
    </source>
</evidence>
<feature type="compositionally biased region" description="Basic and acidic residues" evidence="6">
    <location>
        <begin position="193"/>
        <end position="222"/>
    </location>
</feature>
<dbReference type="VEuPathDB" id="VectorBase:CPIJ014118"/>
<dbReference type="InterPro" id="IPR001377">
    <property type="entry name" value="Ribosomal_eS6"/>
</dbReference>
<dbReference type="EMBL" id="DS232301">
    <property type="protein sequence ID" value="EDS39440.1"/>
    <property type="molecule type" value="Genomic_DNA"/>
</dbReference>
<sequence>MVCRGLISAPSSTEWPRFSDRTEVSVPRSTATSTTCALFTVPRPPVLCRTTGDASISGRWQEKEVSIGGAVPHSGLLIAMSVLLCRLVPGRATFDVGRVVPSDTSVPRRLESKRATNIRKLCILSKEDDVRQFVVKRPLPEMDGKKTKLKAPKIQHLITPVVQERKEVIAEFLKVGRFRRRTIKAAKKVAKKEAKKVTEAAKKRDEVNTAKKSEEDDKKTDTSECPACGGARRDCEWHKWHIFQTYRADPTRAGAMK</sequence>
<proteinExistence type="inferred from homology"/>
<dbReference type="Proteomes" id="UP000002320">
    <property type="component" value="Unassembled WGS sequence"/>
</dbReference>
<dbReference type="STRING" id="7176.B0X2W6"/>
<comment type="similarity">
    <text evidence="1">Belongs to the eukaryotic ribosomal protein eS6 family.</text>
</comment>
<dbReference type="PANTHER" id="PTHR11502">
    <property type="entry name" value="40S RIBOSOMAL PROTEIN S6"/>
    <property type="match status" value="1"/>
</dbReference>
<reference evidence="8" key="2">
    <citation type="submission" date="2020-05" db="UniProtKB">
        <authorList>
            <consortium name="EnsemblMetazoa"/>
        </authorList>
    </citation>
    <scope>IDENTIFICATION</scope>
    <source>
        <strain evidence="8">JHB</strain>
    </source>
</reference>
<dbReference type="eggNOG" id="KOG1646">
    <property type="taxonomic scope" value="Eukaryota"/>
</dbReference>
<dbReference type="GO" id="GO:0005840">
    <property type="term" value="C:ribosome"/>
    <property type="evidence" value="ECO:0007669"/>
    <property type="project" value="UniProtKB-KW"/>
</dbReference>
<dbReference type="KEGG" id="cqu:CpipJ_CPIJ014118"/>
<keyword evidence="3" id="KW-0687">Ribonucleoprotein</keyword>
<dbReference type="Gene3D" id="1.20.5.2650">
    <property type="match status" value="1"/>
</dbReference>
<dbReference type="GO" id="GO:0006412">
    <property type="term" value="P:translation"/>
    <property type="evidence" value="ECO:0007669"/>
    <property type="project" value="InterPro"/>
</dbReference>
<gene>
    <name evidence="8" type="primary">6046853</name>
    <name evidence="7" type="ORF">CpipJ_CPIJ014118</name>
</gene>
<protein>
    <recommendedName>
        <fullName evidence="4">Small ribosomal subunit protein eS6</fullName>
    </recommendedName>
    <alternativeName>
        <fullName evidence="5">40S ribosomal protein S6</fullName>
    </alternativeName>
</protein>
<evidence type="ECO:0000256" key="1">
    <source>
        <dbReference type="ARBA" id="ARBA00009312"/>
    </source>
</evidence>
<evidence type="ECO:0000313" key="9">
    <source>
        <dbReference type="Proteomes" id="UP000002320"/>
    </source>
</evidence>
<evidence type="ECO:0000313" key="7">
    <source>
        <dbReference type="EMBL" id="EDS39440.1"/>
    </source>
</evidence>
<evidence type="ECO:0000256" key="5">
    <source>
        <dbReference type="ARBA" id="ARBA00035403"/>
    </source>
</evidence>
<evidence type="ECO:0000256" key="6">
    <source>
        <dbReference type="SAM" id="MobiDB-lite"/>
    </source>
</evidence>
<keyword evidence="2 7" id="KW-0689">Ribosomal protein</keyword>
<dbReference type="GO" id="GO:0003735">
    <property type="term" value="F:structural constituent of ribosome"/>
    <property type="evidence" value="ECO:0007669"/>
    <property type="project" value="InterPro"/>
</dbReference>
<dbReference type="HOGENOM" id="CLU_1082811_0_0_1"/>
<dbReference type="VEuPathDB" id="VectorBase:CQUJHB000454"/>
<reference evidence="7" key="1">
    <citation type="submission" date="2007-03" db="EMBL/GenBank/DDBJ databases">
        <title>Annotation of Culex pipiens quinquefasciatus.</title>
        <authorList>
            <consortium name="The Broad Institute Genome Sequencing Platform"/>
            <person name="Atkinson P.W."/>
            <person name="Hemingway J."/>
            <person name="Christensen B.M."/>
            <person name="Higgs S."/>
            <person name="Kodira C."/>
            <person name="Hannick L."/>
            <person name="Megy K."/>
            <person name="O'Leary S."/>
            <person name="Pearson M."/>
            <person name="Haas B.J."/>
            <person name="Mauceli E."/>
            <person name="Wortman J.R."/>
            <person name="Lee N.H."/>
            <person name="Guigo R."/>
            <person name="Stanke M."/>
            <person name="Alvarado L."/>
            <person name="Amedeo P."/>
            <person name="Antoine C.H."/>
            <person name="Arensburger P."/>
            <person name="Bidwell S.L."/>
            <person name="Crawford M."/>
            <person name="Camaro F."/>
            <person name="Devon K."/>
            <person name="Engels R."/>
            <person name="Hammond M."/>
            <person name="Howarth C."/>
            <person name="Koehrsen M."/>
            <person name="Lawson D."/>
            <person name="Montgomery P."/>
            <person name="Nene V."/>
            <person name="Nusbaum C."/>
            <person name="Puiu D."/>
            <person name="Romero-Severson J."/>
            <person name="Severson D.W."/>
            <person name="Shumway M."/>
            <person name="Sisk P."/>
            <person name="Stolte C."/>
            <person name="Zeng Q."/>
            <person name="Eisenstadt E."/>
            <person name="Fraser-Liggett C."/>
            <person name="Strausberg R."/>
            <person name="Galagan J."/>
            <person name="Birren B."/>
            <person name="Collins F.H."/>
        </authorList>
    </citation>
    <scope>NUCLEOTIDE SEQUENCE [LARGE SCALE GENOMIC DNA]</scope>
    <source>
        <strain evidence="7">JHB</strain>
    </source>
</reference>
<dbReference type="AlphaFoldDB" id="B0X2W6"/>
<evidence type="ECO:0000313" key="8">
    <source>
        <dbReference type="EnsemblMetazoa" id="CPIJ014118-PA"/>
    </source>
</evidence>
<organism>
    <name type="scientific">Culex quinquefasciatus</name>
    <name type="common">Southern house mosquito</name>
    <name type="synonym">Culex pungens</name>
    <dbReference type="NCBI Taxonomy" id="7176"/>
    <lineage>
        <taxon>Eukaryota</taxon>
        <taxon>Metazoa</taxon>
        <taxon>Ecdysozoa</taxon>
        <taxon>Arthropoda</taxon>
        <taxon>Hexapoda</taxon>
        <taxon>Insecta</taxon>
        <taxon>Pterygota</taxon>
        <taxon>Neoptera</taxon>
        <taxon>Endopterygota</taxon>
        <taxon>Diptera</taxon>
        <taxon>Nematocera</taxon>
        <taxon>Culicoidea</taxon>
        <taxon>Culicidae</taxon>
        <taxon>Culicinae</taxon>
        <taxon>Culicini</taxon>
        <taxon>Culex</taxon>
        <taxon>Culex</taxon>
    </lineage>
</organism>
<evidence type="ECO:0000256" key="3">
    <source>
        <dbReference type="ARBA" id="ARBA00023274"/>
    </source>
</evidence>
<feature type="region of interest" description="Disordered" evidence="6">
    <location>
        <begin position="193"/>
        <end position="228"/>
    </location>
</feature>
<dbReference type="GO" id="GO:1990904">
    <property type="term" value="C:ribonucleoprotein complex"/>
    <property type="evidence" value="ECO:0007669"/>
    <property type="project" value="UniProtKB-KW"/>
</dbReference>
<evidence type="ECO:0000256" key="4">
    <source>
        <dbReference type="ARBA" id="ARBA00035278"/>
    </source>
</evidence>
<dbReference type="EnsemblMetazoa" id="CPIJ014118-RA">
    <property type="protein sequence ID" value="CPIJ014118-PA"/>
    <property type="gene ID" value="CPIJ014118"/>
</dbReference>
<keyword evidence="9" id="KW-1185">Reference proteome</keyword>
<accession>B0X2W6</accession>